<reference evidence="1 2" key="1">
    <citation type="submission" date="2012-02" db="EMBL/GenBank/DDBJ databases">
        <title>Complete sequence of chromosome of Singulisphaera acidiphila DSM 18658.</title>
        <authorList>
            <consortium name="US DOE Joint Genome Institute (JGI-PGF)"/>
            <person name="Lucas S."/>
            <person name="Copeland A."/>
            <person name="Lapidus A."/>
            <person name="Glavina del Rio T."/>
            <person name="Dalin E."/>
            <person name="Tice H."/>
            <person name="Bruce D."/>
            <person name="Goodwin L."/>
            <person name="Pitluck S."/>
            <person name="Peters L."/>
            <person name="Ovchinnikova G."/>
            <person name="Chertkov O."/>
            <person name="Kyrpides N."/>
            <person name="Mavromatis K."/>
            <person name="Ivanova N."/>
            <person name="Brettin T."/>
            <person name="Detter J.C."/>
            <person name="Han C."/>
            <person name="Larimer F."/>
            <person name="Land M."/>
            <person name="Hauser L."/>
            <person name="Markowitz V."/>
            <person name="Cheng J.-F."/>
            <person name="Hugenholtz P."/>
            <person name="Woyke T."/>
            <person name="Wu D."/>
            <person name="Tindall B."/>
            <person name="Pomrenke H."/>
            <person name="Brambilla E."/>
            <person name="Klenk H.-P."/>
            <person name="Eisen J.A."/>
        </authorList>
    </citation>
    <scope>NUCLEOTIDE SEQUENCE [LARGE SCALE GENOMIC DNA]</scope>
    <source>
        <strain evidence="2">ATCC BAA-1392 / DSM 18658 / VKM B-2454 / MOB10</strain>
    </source>
</reference>
<keyword evidence="2" id="KW-1185">Reference proteome</keyword>
<name>L0D7G1_SINAD</name>
<accession>L0D7G1</accession>
<gene>
    <name evidence="1" type="ordered locus">Sinac_0111</name>
</gene>
<evidence type="ECO:0000313" key="2">
    <source>
        <dbReference type="Proteomes" id="UP000010798"/>
    </source>
</evidence>
<dbReference type="KEGG" id="saci:Sinac_0111"/>
<dbReference type="Proteomes" id="UP000010798">
    <property type="component" value="Chromosome"/>
</dbReference>
<dbReference type="HOGENOM" id="CLU_2332126_0_0_0"/>
<evidence type="ECO:0000313" key="1">
    <source>
        <dbReference type="EMBL" id="AGA24571.1"/>
    </source>
</evidence>
<organism evidence="1 2">
    <name type="scientific">Singulisphaera acidiphila (strain ATCC BAA-1392 / DSM 18658 / VKM B-2454 / MOB10)</name>
    <dbReference type="NCBI Taxonomy" id="886293"/>
    <lineage>
        <taxon>Bacteria</taxon>
        <taxon>Pseudomonadati</taxon>
        <taxon>Planctomycetota</taxon>
        <taxon>Planctomycetia</taxon>
        <taxon>Isosphaerales</taxon>
        <taxon>Isosphaeraceae</taxon>
        <taxon>Singulisphaera</taxon>
    </lineage>
</organism>
<protein>
    <submittedName>
        <fullName evidence="1">Uncharacterized protein</fullName>
    </submittedName>
</protein>
<sequence length="98" mass="10925">MALDARCVLAFWIRPFLPASSGVLSQRRTTNLVRWPPGIPKLTASKPHLLFAPRKLDHPKDDLALLGFETVESIGWVFKGRQNDDEDVSGQTPKACNI</sequence>
<proteinExistence type="predicted"/>
<dbReference type="EMBL" id="CP003364">
    <property type="protein sequence ID" value="AGA24571.1"/>
    <property type="molecule type" value="Genomic_DNA"/>
</dbReference>
<dbReference type="AlphaFoldDB" id="L0D7G1"/>